<evidence type="ECO:0000256" key="2">
    <source>
        <dbReference type="ARBA" id="ARBA00022454"/>
    </source>
</evidence>
<protein>
    <recommendedName>
        <fullName evidence="5">DNA/RNA-binding protein Alba</fullName>
    </recommendedName>
</protein>
<name>A0A8T3UTT2_9ARCH</name>
<keyword evidence="5" id="KW-0226">DNA condensation</keyword>
<dbReference type="Proteomes" id="UP000763484">
    <property type="component" value="Unassembled WGS sequence"/>
</dbReference>
<evidence type="ECO:0000256" key="4">
    <source>
        <dbReference type="ARBA" id="ARBA00023125"/>
    </source>
</evidence>
<sequence length="89" mass="9948">MENDIVFVGKKPTMSYVLAILTHINSGHDKITLKARGMLISKAVDISQLVTRKFSKELKVTEVSIGSEEIDDKEGNKRIVSFISIDLKK</sequence>
<comment type="PTM">
    <text evidence="5">Acetylated. Acetylation at Lys-10 decreases DNA-binding affinity.</text>
</comment>
<dbReference type="NCBIfam" id="TIGR00285">
    <property type="entry name" value="DNA-binding protein Alba"/>
    <property type="match status" value="1"/>
</dbReference>
<evidence type="ECO:0000256" key="5">
    <source>
        <dbReference type="HAMAP-Rule" id="MF_01122"/>
    </source>
</evidence>
<dbReference type="PIRSF" id="PIRSF028732">
    <property type="entry name" value="Alba"/>
    <property type="match status" value="1"/>
</dbReference>
<dbReference type="NCBIfam" id="NF003088">
    <property type="entry name" value="PRK04015.1"/>
    <property type="match status" value="1"/>
</dbReference>
<dbReference type="GO" id="GO:0030261">
    <property type="term" value="P:chromosome condensation"/>
    <property type="evidence" value="ECO:0007669"/>
    <property type="project" value="UniProtKB-KW"/>
</dbReference>
<dbReference type="GO" id="GO:0003690">
    <property type="term" value="F:double-stranded DNA binding"/>
    <property type="evidence" value="ECO:0007669"/>
    <property type="project" value="UniProtKB-UniRule"/>
</dbReference>
<dbReference type="InterPro" id="IPR013795">
    <property type="entry name" value="DNA/RNA-bd_Alba"/>
</dbReference>
<comment type="caution">
    <text evidence="7">The sequence shown here is derived from an EMBL/GenBank/DDBJ whole genome shotgun (WGS) entry which is preliminary data.</text>
</comment>
<feature type="modified residue" description="N6-acetyllysine" evidence="5">
    <location>
        <position position="10"/>
    </location>
</feature>
<keyword evidence="4 5" id="KW-0238">DNA-binding</keyword>
<comment type="subcellular location">
    <subcellularLocation>
        <location evidence="5">Cytoplasm</location>
    </subcellularLocation>
    <subcellularLocation>
        <location evidence="5">Chromosome</location>
    </subcellularLocation>
</comment>
<dbReference type="InterPro" id="IPR036882">
    <property type="entry name" value="Alba-like_dom_sf"/>
</dbReference>
<evidence type="ECO:0000256" key="1">
    <source>
        <dbReference type="ARBA" id="ARBA00008018"/>
    </source>
</evidence>
<dbReference type="Pfam" id="PF01918">
    <property type="entry name" value="Alba"/>
    <property type="match status" value="1"/>
</dbReference>
<evidence type="ECO:0000259" key="6">
    <source>
        <dbReference type="Pfam" id="PF01918"/>
    </source>
</evidence>
<dbReference type="SUPFAM" id="SSF82704">
    <property type="entry name" value="AlbA-like"/>
    <property type="match status" value="1"/>
</dbReference>
<accession>A0A8T3UTT2</accession>
<evidence type="ECO:0000313" key="8">
    <source>
        <dbReference type="Proteomes" id="UP000763484"/>
    </source>
</evidence>
<keyword evidence="3 5" id="KW-0963">Cytoplasm</keyword>
<dbReference type="InterPro" id="IPR002775">
    <property type="entry name" value="DNA/RNA-bd_Alba-like"/>
</dbReference>
<evidence type="ECO:0000313" key="7">
    <source>
        <dbReference type="EMBL" id="MBE5727809.1"/>
    </source>
</evidence>
<comment type="function">
    <text evidence="5">Binds double-stranded DNA tightly but without sequence specificity. Involved in DNA compaction.</text>
</comment>
<dbReference type="EMBL" id="JADFAQ010000003">
    <property type="protein sequence ID" value="MBE5727809.1"/>
    <property type="molecule type" value="Genomic_DNA"/>
</dbReference>
<gene>
    <name evidence="5 7" type="primary">albA</name>
    <name evidence="7" type="ORF">IHE50_00100</name>
</gene>
<dbReference type="GO" id="GO:0005694">
    <property type="term" value="C:chromosome"/>
    <property type="evidence" value="ECO:0007669"/>
    <property type="project" value="UniProtKB-SubCell"/>
</dbReference>
<feature type="domain" description="DNA/RNA-binding protein Alba-like" evidence="6">
    <location>
        <begin position="5"/>
        <end position="66"/>
    </location>
</feature>
<keyword evidence="5" id="KW-0007">Acetylation</keyword>
<comment type="similarity">
    <text evidence="1 5">Belongs to the histone-like Alba family.</text>
</comment>
<proteinExistence type="inferred from homology"/>
<dbReference type="Gene3D" id="3.30.110.20">
    <property type="entry name" value="Alba-like domain"/>
    <property type="match status" value="1"/>
</dbReference>
<keyword evidence="2 5" id="KW-0158">Chromosome</keyword>
<dbReference type="GO" id="GO:0003723">
    <property type="term" value="F:RNA binding"/>
    <property type="evidence" value="ECO:0007669"/>
    <property type="project" value="InterPro"/>
</dbReference>
<reference evidence="7 8" key="1">
    <citation type="submission" date="2020-09" db="EMBL/GenBank/DDBJ databases">
        <title>Genomic characterization of a novel Parvarchaeota family in acid mine drainage sediments.</title>
        <authorList>
            <person name="Luo Z.-H."/>
        </authorList>
    </citation>
    <scope>NUCLEOTIDE SEQUENCE [LARGE SCALE GENOMIC DNA]</scope>
    <source>
        <strain evidence="7">TL1-5_bins.178</strain>
    </source>
</reference>
<dbReference type="AlphaFoldDB" id="A0A8T3UTT2"/>
<organism evidence="7 8">
    <name type="scientific">Candidatus Acidifodinimicrobium mancum</name>
    <dbReference type="NCBI Taxonomy" id="2898728"/>
    <lineage>
        <taxon>Archaea</taxon>
        <taxon>Candidatus Parvarchaeota</taxon>
        <taxon>Candidatus Acidifodinimicrobiaceae</taxon>
        <taxon>Candidatus Acidifodinimicrobium</taxon>
    </lineage>
</organism>
<evidence type="ECO:0000256" key="3">
    <source>
        <dbReference type="ARBA" id="ARBA00022490"/>
    </source>
</evidence>
<dbReference type="HAMAP" id="MF_01122">
    <property type="entry name" value="AlbA"/>
    <property type="match status" value="1"/>
</dbReference>
<dbReference type="GO" id="GO:0005737">
    <property type="term" value="C:cytoplasm"/>
    <property type="evidence" value="ECO:0007669"/>
    <property type="project" value="UniProtKB-SubCell"/>
</dbReference>